<name>A0ABT9QKN1_9ACTN</name>
<evidence type="ECO:0000313" key="7">
    <source>
        <dbReference type="Proteomes" id="UP001225356"/>
    </source>
</evidence>
<dbReference type="EMBL" id="JAUSQU010000001">
    <property type="protein sequence ID" value="MDP9847317.1"/>
    <property type="molecule type" value="Genomic_DNA"/>
</dbReference>
<dbReference type="Gene3D" id="3.40.50.300">
    <property type="entry name" value="P-loop containing nucleotide triphosphate hydrolases"/>
    <property type="match status" value="1"/>
</dbReference>
<dbReference type="PANTHER" id="PTHR43335">
    <property type="entry name" value="ABC TRANSPORTER, ATP-BINDING PROTEIN"/>
    <property type="match status" value="1"/>
</dbReference>
<dbReference type="CDD" id="cd03268">
    <property type="entry name" value="ABC_BcrA_bacitracin_resist"/>
    <property type="match status" value="1"/>
</dbReference>
<protein>
    <submittedName>
        <fullName evidence="6">ABC-2 type transport system ATP-binding protein</fullName>
    </submittedName>
</protein>
<dbReference type="PANTHER" id="PTHR43335:SF4">
    <property type="entry name" value="ABC TRANSPORTER, ATP-BINDING PROTEIN"/>
    <property type="match status" value="1"/>
</dbReference>
<dbReference type="InterPro" id="IPR003439">
    <property type="entry name" value="ABC_transporter-like_ATP-bd"/>
</dbReference>
<keyword evidence="2" id="KW-0813">Transport</keyword>
<proteinExistence type="inferred from homology"/>
<reference evidence="6 7" key="1">
    <citation type="submission" date="2023-07" db="EMBL/GenBank/DDBJ databases">
        <title>Sequencing the genomes of 1000 actinobacteria strains.</title>
        <authorList>
            <person name="Klenk H.-P."/>
        </authorList>
    </citation>
    <scope>NUCLEOTIDE SEQUENCE [LARGE SCALE GENOMIC DNA]</scope>
    <source>
        <strain evidence="6 7">DSM 46740</strain>
    </source>
</reference>
<dbReference type="InterPro" id="IPR027417">
    <property type="entry name" value="P-loop_NTPase"/>
</dbReference>
<dbReference type="Proteomes" id="UP001225356">
    <property type="component" value="Unassembled WGS sequence"/>
</dbReference>
<comment type="similarity">
    <text evidence="1">Belongs to the ABC transporter superfamily.</text>
</comment>
<evidence type="ECO:0000313" key="6">
    <source>
        <dbReference type="EMBL" id="MDP9847317.1"/>
    </source>
</evidence>
<evidence type="ECO:0000256" key="1">
    <source>
        <dbReference type="ARBA" id="ARBA00005417"/>
    </source>
</evidence>
<dbReference type="InterPro" id="IPR017871">
    <property type="entry name" value="ABC_transporter-like_CS"/>
</dbReference>
<dbReference type="SUPFAM" id="SSF52540">
    <property type="entry name" value="P-loop containing nucleoside triphosphate hydrolases"/>
    <property type="match status" value="1"/>
</dbReference>
<evidence type="ECO:0000256" key="4">
    <source>
        <dbReference type="ARBA" id="ARBA00022840"/>
    </source>
</evidence>
<keyword evidence="7" id="KW-1185">Reference proteome</keyword>
<keyword evidence="3" id="KW-0547">Nucleotide-binding</keyword>
<feature type="domain" description="ABC transporter" evidence="5">
    <location>
        <begin position="2"/>
        <end position="227"/>
    </location>
</feature>
<dbReference type="InterPro" id="IPR003593">
    <property type="entry name" value="AAA+_ATPase"/>
</dbReference>
<dbReference type="GO" id="GO:0005524">
    <property type="term" value="F:ATP binding"/>
    <property type="evidence" value="ECO:0007669"/>
    <property type="project" value="UniProtKB-KW"/>
</dbReference>
<organism evidence="6 7">
    <name type="scientific">Streptosporangium lutulentum</name>
    <dbReference type="NCBI Taxonomy" id="1461250"/>
    <lineage>
        <taxon>Bacteria</taxon>
        <taxon>Bacillati</taxon>
        <taxon>Actinomycetota</taxon>
        <taxon>Actinomycetes</taxon>
        <taxon>Streptosporangiales</taxon>
        <taxon>Streptosporangiaceae</taxon>
        <taxon>Streptosporangium</taxon>
    </lineage>
</organism>
<evidence type="ECO:0000256" key="3">
    <source>
        <dbReference type="ARBA" id="ARBA00022741"/>
    </source>
</evidence>
<dbReference type="RefSeq" id="WP_307564421.1">
    <property type="nucleotide sequence ID" value="NZ_JAUSQU010000001.1"/>
</dbReference>
<evidence type="ECO:0000259" key="5">
    <source>
        <dbReference type="PROSITE" id="PS50893"/>
    </source>
</evidence>
<dbReference type="Pfam" id="PF00005">
    <property type="entry name" value="ABC_tran"/>
    <property type="match status" value="1"/>
</dbReference>
<gene>
    <name evidence="6" type="ORF">J2853_006528</name>
</gene>
<dbReference type="PROSITE" id="PS00211">
    <property type="entry name" value="ABC_TRANSPORTER_1"/>
    <property type="match status" value="1"/>
</dbReference>
<evidence type="ECO:0000256" key="2">
    <source>
        <dbReference type="ARBA" id="ARBA00022448"/>
    </source>
</evidence>
<keyword evidence="4 6" id="KW-0067">ATP-binding</keyword>
<accession>A0ABT9QKN1</accession>
<comment type="caution">
    <text evidence="6">The sequence shown here is derived from an EMBL/GenBank/DDBJ whole genome shotgun (WGS) entry which is preliminary data.</text>
</comment>
<dbReference type="PROSITE" id="PS50893">
    <property type="entry name" value="ABC_TRANSPORTER_2"/>
    <property type="match status" value="1"/>
</dbReference>
<sequence>MIRATELTKRYGSTVAVDDLSFSVESGRVTGFLGPNGAGKSTTMRMVLGLDRPTRGAVHIDGSPYRELRHPLRKVGALLDARAVHGGRTARDHLLCLARGNSIPASRIGEVLELVGLTEVAGRRIGGFSLGMSQRLGIAAAMLGDPEVLLFDEPVNGLDPEGILWIRTLIRKLAAEGRTVFVSSHLMSEMAQTADHLIVIGRGRLIADSGMGAFIDRSSQSYVRVGSPRSAELAALLSAAAAKPSGDSAAMVGSPADPAVESHGDRLRVTGMTAAEIGEVAAVAGIALHEVTLVQPTLEAAYMELTRDSAQYTAEGTRA</sequence>
<dbReference type="SMART" id="SM00382">
    <property type="entry name" value="AAA"/>
    <property type="match status" value="1"/>
</dbReference>